<dbReference type="Proteomes" id="UP001157034">
    <property type="component" value="Unassembled WGS sequence"/>
</dbReference>
<reference evidence="3" key="1">
    <citation type="journal article" date="2019" name="Int. J. Syst. Evol. Microbiol.">
        <title>The Global Catalogue of Microorganisms (GCM) 10K type strain sequencing project: providing services to taxonomists for standard genome sequencing and annotation.</title>
        <authorList>
            <consortium name="The Broad Institute Genomics Platform"/>
            <consortium name="The Broad Institute Genome Sequencing Center for Infectious Disease"/>
            <person name="Wu L."/>
            <person name="Ma J."/>
        </authorList>
    </citation>
    <scope>NUCLEOTIDE SEQUENCE [LARGE SCALE GENOMIC DNA]</scope>
    <source>
        <strain evidence="3">NBRC 108894</strain>
    </source>
</reference>
<accession>A0ABQ6K6D9</accession>
<proteinExistence type="predicted"/>
<comment type="caution">
    <text evidence="2">The sequence shown here is derived from an EMBL/GenBank/DDBJ whole genome shotgun (WGS) entry which is preliminary data.</text>
</comment>
<sequence>MLAHRRLGGEGVEPLVELRILGPQRQGRRAESAQAFALDLAADPPVRIVRVAHPEGLPAPGRSSNSRRRIACWMLISTKWARRFIDSRAAAPSWSIGSGSSGRPGEAILRP</sequence>
<evidence type="ECO:0000313" key="3">
    <source>
        <dbReference type="Proteomes" id="UP001157034"/>
    </source>
</evidence>
<feature type="region of interest" description="Disordered" evidence="1">
    <location>
        <begin position="91"/>
        <end position="111"/>
    </location>
</feature>
<dbReference type="EMBL" id="BSVB01000001">
    <property type="protein sequence ID" value="GMA96208.1"/>
    <property type="molecule type" value="Genomic_DNA"/>
</dbReference>
<evidence type="ECO:0000313" key="2">
    <source>
        <dbReference type="EMBL" id="GMA96208.1"/>
    </source>
</evidence>
<name>A0ABQ6K6D9_9MICO</name>
<organism evidence="2 3">
    <name type="scientific">Pseudolysinimonas kribbensis</name>
    <dbReference type="NCBI Taxonomy" id="433641"/>
    <lineage>
        <taxon>Bacteria</taxon>
        <taxon>Bacillati</taxon>
        <taxon>Actinomycetota</taxon>
        <taxon>Actinomycetes</taxon>
        <taxon>Micrococcales</taxon>
        <taxon>Microbacteriaceae</taxon>
        <taxon>Pseudolysinimonas</taxon>
    </lineage>
</organism>
<gene>
    <name evidence="2" type="ORF">GCM10025881_30320</name>
</gene>
<protein>
    <submittedName>
        <fullName evidence="2">Uncharacterized protein</fullName>
    </submittedName>
</protein>
<keyword evidence="3" id="KW-1185">Reference proteome</keyword>
<evidence type="ECO:0000256" key="1">
    <source>
        <dbReference type="SAM" id="MobiDB-lite"/>
    </source>
</evidence>